<dbReference type="InterPro" id="IPR038611">
    <property type="entry name" value="Arr_sf"/>
</dbReference>
<sequence>MRSEKREVYVSDDGKVFDTVEACQAHERQTAANAKRIEGLKVYKVISSFDSTEGRGYHRHTYIITDASFAVVLEYCLDRFGKPLAAWYGDGFYEQWIINQSDWTAETAIKRAKEPHSGVGSTRGEADVVFLSGKDIEHPELPSPVYPWPKRRPRPCWGEGMSGRAEAPVTYWHGGPRGLREILPPIKTGKRSIAAELDPAACLRSKVYVTTEYGAAVLYASVIDKGTVYRVEPVGEVEHDPDCRQLGLSYQCDAARVICEVRPKGKHLRLARKALAT</sequence>
<dbReference type="EMBL" id="JBHUIJ010000002">
    <property type="protein sequence ID" value="MFD2235919.1"/>
    <property type="molecule type" value="Genomic_DNA"/>
</dbReference>
<dbReference type="Proteomes" id="UP001597371">
    <property type="component" value="Unassembled WGS sequence"/>
</dbReference>
<organism evidence="1 2">
    <name type="scientific">Aureimonas populi</name>
    <dbReference type="NCBI Taxonomy" id="1701758"/>
    <lineage>
        <taxon>Bacteria</taxon>
        <taxon>Pseudomonadati</taxon>
        <taxon>Pseudomonadota</taxon>
        <taxon>Alphaproteobacteria</taxon>
        <taxon>Hyphomicrobiales</taxon>
        <taxon>Aurantimonadaceae</taxon>
        <taxon>Aureimonas</taxon>
    </lineage>
</organism>
<dbReference type="RefSeq" id="WP_209736133.1">
    <property type="nucleotide sequence ID" value="NZ_CP072611.1"/>
</dbReference>
<proteinExistence type="predicted"/>
<reference evidence="2" key="1">
    <citation type="journal article" date="2019" name="Int. J. Syst. Evol. Microbiol.">
        <title>The Global Catalogue of Microorganisms (GCM) 10K type strain sequencing project: providing services to taxonomists for standard genome sequencing and annotation.</title>
        <authorList>
            <consortium name="The Broad Institute Genomics Platform"/>
            <consortium name="The Broad Institute Genome Sequencing Center for Infectious Disease"/>
            <person name="Wu L."/>
            <person name="Ma J."/>
        </authorList>
    </citation>
    <scope>NUCLEOTIDE SEQUENCE [LARGE SCALE GENOMIC DNA]</scope>
    <source>
        <strain evidence="2">ZS-35-S2</strain>
    </source>
</reference>
<name>A0ABW5CF83_9HYPH</name>
<keyword evidence="2" id="KW-1185">Reference proteome</keyword>
<gene>
    <name evidence="1" type="ORF">ACFSKQ_00385</name>
</gene>
<protein>
    <submittedName>
        <fullName evidence="1">Uncharacterized protein</fullName>
    </submittedName>
</protein>
<evidence type="ECO:0000313" key="2">
    <source>
        <dbReference type="Proteomes" id="UP001597371"/>
    </source>
</evidence>
<comment type="caution">
    <text evidence="1">The sequence shown here is derived from an EMBL/GenBank/DDBJ whole genome shotgun (WGS) entry which is preliminary data.</text>
</comment>
<dbReference type="Gene3D" id="3.20.170.40">
    <property type="entry name" value="Rifampin ADP-ribosyltransferase domain"/>
    <property type="match status" value="1"/>
</dbReference>
<accession>A0ABW5CF83</accession>
<evidence type="ECO:0000313" key="1">
    <source>
        <dbReference type="EMBL" id="MFD2235919.1"/>
    </source>
</evidence>